<proteinExistence type="predicted"/>
<keyword evidence="1" id="KW-1133">Transmembrane helix</keyword>
<keyword evidence="1" id="KW-0472">Membrane</keyword>
<sequence>MVMKWRDAITMDRVPVLTLIVFLLVSWASTVYFLDHSVITVPSPFTPVWAAYNHPDAARLVSWAICGLLLALLVPLPGRPPSWTVLISTIGKQVRPLSWLWILITFGAMAALVATKGRYLLEAPQYLIFTAPPALVSASSVAQPMAVLAAGFLSVRHPLLGRIAMVLWLVLLFACATRVFAGVVVLYMVGRFLAGGRVSWLGWLFTVLVTVVLLPIPLYCRDLTEHGLIPYARAISEVILEPSFIKESLLTTTSSFGFSVPLLVFTSHEYGITQQDMLISLNPGPGRLVGWDDILFSMRVHEFIPYSALGEWASFGGFALMLFTLVWGLVVRGCLRSVGSNPHPTMVLFLSALLGMAMLTVVMITQYNTRAVSRIISMMIAVALLERVLRPATAAFLRRWSLRRARTGESAARGPVADALA</sequence>
<keyword evidence="1" id="KW-0812">Transmembrane</keyword>
<feature type="transmembrane region" description="Helical" evidence="1">
    <location>
        <begin position="347"/>
        <end position="365"/>
    </location>
</feature>
<dbReference type="AlphaFoldDB" id="A0A3L9L0S2"/>
<protein>
    <submittedName>
        <fullName evidence="2">Uncharacterized protein</fullName>
    </submittedName>
</protein>
<dbReference type="Proteomes" id="UP000277871">
    <property type="component" value="Unassembled WGS sequence"/>
</dbReference>
<name>A0A3L9L0S2_9MICC</name>
<evidence type="ECO:0000313" key="2">
    <source>
        <dbReference type="EMBL" id="RLY91579.1"/>
    </source>
</evidence>
<evidence type="ECO:0000256" key="1">
    <source>
        <dbReference type="SAM" id="Phobius"/>
    </source>
</evidence>
<feature type="transmembrane region" description="Helical" evidence="1">
    <location>
        <begin position="57"/>
        <end position="76"/>
    </location>
</feature>
<organism evidence="2 3">
    <name type="scientific">Kocuria tytonicola</name>
    <dbReference type="NCBI Taxonomy" id="2055946"/>
    <lineage>
        <taxon>Bacteria</taxon>
        <taxon>Bacillati</taxon>
        <taxon>Actinomycetota</taxon>
        <taxon>Actinomycetes</taxon>
        <taxon>Micrococcales</taxon>
        <taxon>Micrococcaceae</taxon>
        <taxon>Kocuria</taxon>
    </lineage>
</organism>
<feature type="transmembrane region" description="Helical" evidence="1">
    <location>
        <begin position="312"/>
        <end position="335"/>
    </location>
</feature>
<dbReference type="EMBL" id="RDEX01000003">
    <property type="protein sequence ID" value="RLY91579.1"/>
    <property type="molecule type" value="Genomic_DNA"/>
</dbReference>
<feature type="transmembrane region" description="Helical" evidence="1">
    <location>
        <begin position="134"/>
        <end position="153"/>
    </location>
</feature>
<feature type="transmembrane region" description="Helical" evidence="1">
    <location>
        <begin position="200"/>
        <end position="220"/>
    </location>
</feature>
<gene>
    <name evidence="2" type="ORF">EAE32_10050</name>
</gene>
<comment type="caution">
    <text evidence="2">The sequence shown here is derived from an EMBL/GenBank/DDBJ whole genome shotgun (WGS) entry which is preliminary data.</text>
</comment>
<keyword evidence="3" id="KW-1185">Reference proteome</keyword>
<reference evidence="2 3" key="1">
    <citation type="submission" date="2018-10" db="EMBL/GenBank/DDBJ databases">
        <title>Kocuria tytonicola, new bacteria from the preen glands of American barn owls (Tyto furcata).</title>
        <authorList>
            <person name="Braun M.S."/>
            <person name="Wang E."/>
            <person name="Zimmermann S."/>
            <person name="Boutin S."/>
            <person name="Wagner H."/>
            <person name="Wink M."/>
        </authorList>
    </citation>
    <scope>NUCLEOTIDE SEQUENCE [LARGE SCALE GENOMIC DNA]</scope>
    <source>
        <strain evidence="2 3">473</strain>
    </source>
</reference>
<accession>A0A3L9L0S2</accession>
<feature type="transmembrane region" description="Helical" evidence="1">
    <location>
        <begin position="97"/>
        <end position="114"/>
    </location>
</feature>
<feature type="transmembrane region" description="Helical" evidence="1">
    <location>
        <begin position="165"/>
        <end position="188"/>
    </location>
</feature>
<evidence type="ECO:0000313" key="3">
    <source>
        <dbReference type="Proteomes" id="UP000277871"/>
    </source>
</evidence>